<dbReference type="OrthoDB" id="9797498at2"/>
<organism evidence="2 3">
    <name type="scientific">Pedobacter hartonius</name>
    <dbReference type="NCBI Taxonomy" id="425514"/>
    <lineage>
        <taxon>Bacteria</taxon>
        <taxon>Pseudomonadati</taxon>
        <taxon>Bacteroidota</taxon>
        <taxon>Sphingobacteriia</taxon>
        <taxon>Sphingobacteriales</taxon>
        <taxon>Sphingobacteriaceae</taxon>
        <taxon>Pedobacter</taxon>
    </lineage>
</organism>
<accession>A0A1H3VXQ6</accession>
<dbReference type="InterPro" id="IPR011059">
    <property type="entry name" value="Metal-dep_hydrolase_composite"/>
</dbReference>
<dbReference type="RefSeq" id="WP_090554034.1">
    <property type="nucleotide sequence ID" value="NZ_FNRA01000001.1"/>
</dbReference>
<reference evidence="2 3" key="1">
    <citation type="submission" date="2016-10" db="EMBL/GenBank/DDBJ databases">
        <authorList>
            <person name="de Groot N.N."/>
        </authorList>
    </citation>
    <scope>NUCLEOTIDE SEQUENCE [LARGE SCALE GENOMIC DNA]</scope>
    <source>
        <strain evidence="2 3">DSM 19033</strain>
    </source>
</reference>
<dbReference type="GO" id="GO:0016810">
    <property type="term" value="F:hydrolase activity, acting on carbon-nitrogen (but not peptide) bonds"/>
    <property type="evidence" value="ECO:0007669"/>
    <property type="project" value="InterPro"/>
</dbReference>
<protein>
    <submittedName>
        <fullName evidence="2">Amidohydrolase family protein</fullName>
    </submittedName>
</protein>
<dbReference type="SUPFAM" id="SSF51556">
    <property type="entry name" value="Metallo-dependent hydrolases"/>
    <property type="match status" value="1"/>
</dbReference>
<dbReference type="STRING" id="425514.SAMN05443550_1012"/>
<evidence type="ECO:0000259" key="1">
    <source>
        <dbReference type="Pfam" id="PF01979"/>
    </source>
</evidence>
<proteinExistence type="predicted"/>
<dbReference type="Gene3D" id="3.20.20.140">
    <property type="entry name" value="Metal-dependent hydrolases"/>
    <property type="match status" value="2"/>
</dbReference>
<dbReference type="Pfam" id="PF01979">
    <property type="entry name" value="Amidohydro_1"/>
    <property type="match status" value="1"/>
</dbReference>
<dbReference type="Proteomes" id="UP000198850">
    <property type="component" value="Unassembled WGS sequence"/>
</dbReference>
<gene>
    <name evidence="2" type="ORF">SAMN05443550_1012</name>
</gene>
<dbReference type="PANTHER" id="PTHR43135:SF3">
    <property type="entry name" value="ALPHA-D-RIBOSE 1-METHYLPHOSPHONATE 5-TRIPHOSPHATE DIPHOSPHATASE"/>
    <property type="match status" value="1"/>
</dbReference>
<keyword evidence="2" id="KW-0378">Hydrolase</keyword>
<dbReference type="SUPFAM" id="SSF51338">
    <property type="entry name" value="Composite domain of metallo-dependent hydrolases"/>
    <property type="match status" value="1"/>
</dbReference>
<evidence type="ECO:0000313" key="3">
    <source>
        <dbReference type="Proteomes" id="UP000198850"/>
    </source>
</evidence>
<keyword evidence="3" id="KW-1185">Reference proteome</keyword>
<dbReference type="Gene3D" id="2.30.40.10">
    <property type="entry name" value="Urease, subunit C, domain 1"/>
    <property type="match status" value="2"/>
</dbReference>
<dbReference type="InterPro" id="IPR032466">
    <property type="entry name" value="Metal_Hydrolase"/>
</dbReference>
<dbReference type="EMBL" id="FNRA01000001">
    <property type="protein sequence ID" value="SDZ79530.1"/>
    <property type="molecule type" value="Genomic_DNA"/>
</dbReference>
<dbReference type="AlphaFoldDB" id="A0A1H3VXQ6"/>
<feature type="domain" description="Amidohydrolase-related" evidence="1">
    <location>
        <begin position="74"/>
        <end position="434"/>
    </location>
</feature>
<name>A0A1H3VXQ6_9SPHI</name>
<sequence>MKYLTIFCLFFGFSSFSQVKKYDLAIKNAKIFNVKTGIVGPAQVILVKNGIIADIIKNTNSFAALKTIDAQGKLVTPSFIDAHIHPTDVFGDYDKAPEYLVKDSLHIYRQRLTDAYLPYGITTVMIMGQPEKWQTPLLQWSINPLPNHINIYTAGAAIISKEDRPTYIGHVVVDSPLAAKKKIEAYYQLGIRHIKLYWRLRDPEFKIAFKTADSLGMRVYGHIDQNVMTMDQTLDIGLKNYEHLVTIAYSVIKEKKDWDAFNTEFTEHYREVKTQSDILKMFLEMFRYIDEHKKTETNILIDKLASQNATFSTSINILAELFQSGSPGDAVSLVRQQARTKQNFETFMKYVKQMQEKGIKLRIGTDMANGGKSLQGEQLLLFKSGFSISSILQICTINGAQALGIDSKVGIIKKGRQADLLIWHRSPFNSANNLLSDRIIIKDGIVYQRTID</sequence>
<evidence type="ECO:0000313" key="2">
    <source>
        <dbReference type="EMBL" id="SDZ79530.1"/>
    </source>
</evidence>
<dbReference type="InterPro" id="IPR006680">
    <property type="entry name" value="Amidohydro-rel"/>
</dbReference>
<dbReference type="InterPro" id="IPR051781">
    <property type="entry name" value="Metallo-dep_Hydrolase"/>
</dbReference>
<dbReference type="PANTHER" id="PTHR43135">
    <property type="entry name" value="ALPHA-D-RIBOSE 1-METHYLPHOSPHONATE 5-TRIPHOSPHATE DIPHOSPHATASE"/>
    <property type="match status" value="1"/>
</dbReference>